<keyword evidence="2" id="KW-1185">Reference proteome</keyword>
<dbReference type="EMBL" id="JADBEF010000001">
    <property type="protein sequence ID" value="MBE1558981.1"/>
    <property type="molecule type" value="Genomic_DNA"/>
</dbReference>
<gene>
    <name evidence="1" type="ORF">H4W81_001760</name>
</gene>
<accession>A0ABR9KAE7</accession>
<organism evidence="1 2">
    <name type="scientific">Nonomuraea africana</name>
    <dbReference type="NCBI Taxonomy" id="46171"/>
    <lineage>
        <taxon>Bacteria</taxon>
        <taxon>Bacillati</taxon>
        <taxon>Actinomycetota</taxon>
        <taxon>Actinomycetes</taxon>
        <taxon>Streptosporangiales</taxon>
        <taxon>Streptosporangiaceae</taxon>
        <taxon>Nonomuraea</taxon>
    </lineage>
</organism>
<name>A0ABR9KAE7_9ACTN</name>
<comment type="caution">
    <text evidence="1">The sequence shown here is derived from an EMBL/GenBank/DDBJ whole genome shotgun (WGS) entry which is preliminary data.</text>
</comment>
<reference evidence="1 2" key="1">
    <citation type="submission" date="2020-10" db="EMBL/GenBank/DDBJ databases">
        <title>Sequencing the genomes of 1000 actinobacteria strains.</title>
        <authorList>
            <person name="Klenk H.-P."/>
        </authorList>
    </citation>
    <scope>NUCLEOTIDE SEQUENCE [LARGE SCALE GENOMIC DNA]</scope>
    <source>
        <strain evidence="1 2">DSM 43748</strain>
    </source>
</reference>
<dbReference type="Proteomes" id="UP000661607">
    <property type="component" value="Unassembled WGS sequence"/>
</dbReference>
<evidence type="ECO:0000313" key="1">
    <source>
        <dbReference type="EMBL" id="MBE1558981.1"/>
    </source>
</evidence>
<proteinExistence type="predicted"/>
<evidence type="ECO:0000313" key="2">
    <source>
        <dbReference type="Proteomes" id="UP000661607"/>
    </source>
</evidence>
<protein>
    <submittedName>
        <fullName evidence="1">Uncharacterized protein</fullName>
    </submittedName>
</protein>
<sequence length="36" mass="4274">MPVLADHRYGEIRHLSTAYDLAKDKLYCHIKSERRS</sequence>